<evidence type="ECO:0000256" key="2">
    <source>
        <dbReference type="ARBA" id="ARBA00006161"/>
    </source>
</evidence>
<keyword evidence="4" id="KW-0051">Antiviral defense</keyword>
<dbReference type="EMBL" id="JMIH01000003">
    <property type="protein sequence ID" value="KEO75912.1"/>
    <property type="molecule type" value="Genomic_DNA"/>
</dbReference>
<keyword evidence="3" id="KW-0963">Cytoplasm</keyword>
<gene>
    <name evidence="6" type="ORF">EL17_20150</name>
</gene>
<dbReference type="Pfam" id="PF09701">
    <property type="entry name" value="Cas_Cmr5"/>
    <property type="match status" value="1"/>
</dbReference>
<dbReference type="AlphaFoldDB" id="A0A074LPP7"/>
<dbReference type="Gene3D" id="1.10.520.30">
    <property type="entry name" value="AF1862-like domain"/>
    <property type="match status" value="1"/>
</dbReference>
<protein>
    <recommendedName>
        <fullName evidence="5">CRISPR type III-B/RAMP module-associated protein Cmr5</fullName>
    </recommendedName>
</protein>
<keyword evidence="7" id="KW-1185">Reference proteome</keyword>
<dbReference type="SUPFAM" id="SSF158568">
    <property type="entry name" value="AF1862-like"/>
    <property type="match status" value="1"/>
</dbReference>
<evidence type="ECO:0000313" key="6">
    <source>
        <dbReference type="EMBL" id="KEO75912.1"/>
    </source>
</evidence>
<name>A0A074LPP7_9BACT</name>
<proteinExistence type="inferred from homology"/>
<reference evidence="6 7" key="1">
    <citation type="submission" date="2014-04" db="EMBL/GenBank/DDBJ databases">
        <title>Characterization and application of a salt tolerant electro-active bacterium.</title>
        <authorList>
            <person name="Yang L."/>
            <person name="Wei S."/>
            <person name="Tay Q.X.M."/>
        </authorList>
    </citation>
    <scope>NUCLEOTIDE SEQUENCE [LARGE SCALE GENOMIC DNA]</scope>
    <source>
        <strain evidence="6 7">LY1</strain>
    </source>
</reference>
<dbReference type="STRING" id="1048983.EL17_20150"/>
<evidence type="ECO:0000256" key="5">
    <source>
        <dbReference type="ARBA" id="ARBA00030001"/>
    </source>
</evidence>
<comment type="similarity">
    <text evidence="2">Belongs to the CRISPR system Cmr5 family.</text>
</comment>
<dbReference type="Proteomes" id="UP000027821">
    <property type="component" value="Unassembled WGS sequence"/>
</dbReference>
<dbReference type="GO" id="GO:0005737">
    <property type="term" value="C:cytoplasm"/>
    <property type="evidence" value="ECO:0007669"/>
    <property type="project" value="UniProtKB-SubCell"/>
</dbReference>
<accession>A0A074LPP7</accession>
<evidence type="ECO:0000256" key="3">
    <source>
        <dbReference type="ARBA" id="ARBA00022490"/>
    </source>
</evidence>
<dbReference type="InterPro" id="IPR023101">
    <property type="entry name" value="AF1862-like_dom_sf"/>
</dbReference>
<organism evidence="6 7">
    <name type="scientific">Anditalea andensis</name>
    <dbReference type="NCBI Taxonomy" id="1048983"/>
    <lineage>
        <taxon>Bacteria</taxon>
        <taxon>Pseudomonadati</taxon>
        <taxon>Bacteroidota</taxon>
        <taxon>Cytophagia</taxon>
        <taxon>Cytophagales</taxon>
        <taxon>Cytophagaceae</taxon>
        <taxon>Anditalea</taxon>
    </lineage>
</organism>
<evidence type="ECO:0000313" key="7">
    <source>
        <dbReference type="Proteomes" id="UP000027821"/>
    </source>
</evidence>
<comment type="subcellular location">
    <subcellularLocation>
        <location evidence="1">Cytoplasm</location>
    </subcellularLocation>
</comment>
<dbReference type="InterPro" id="IPR010160">
    <property type="entry name" value="CRISPR-assoc_prot_Cmr5"/>
</dbReference>
<dbReference type="eggNOG" id="ENOG5033C3X">
    <property type="taxonomic scope" value="Bacteria"/>
</dbReference>
<dbReference type="GO" id="GO:0051607">
    <property type="term" value="P:defense response to virus"/>
    <property type="evidence" value="ECO:0007669"/>
    <property type="project" value="UniProtKB-KW"/>
</dbReference>
<comment type="caution">
    <text evidence="6">The sequence shown here is derived from an EMBL/GenBank/DDBJ whole genome shotgun (WGS) entry which is preliminary data.</text>
</comment>
<evidence type="ECO:0000256" key="1">
    <source>
        <dbReference type="ARBA" id="ARBA00004496"/>
    </source>
</evidence>
<sequence length="140" mass="15776">MGIVKSVNSDKMKLNEELIRTAIKAIEHEKIADENGQYKRQYNGYIASFGAAIIQSGLLPAVIFFENANANSEENKTKVINALVYVLKEHYKLAHIGLPFHSYLLQEGRNTPELLNEVNQAAAALKLALRTFKKMKDEKE</sequence>
<evidence type="ECO:0000256" key="4">
    <source>
        <dbReference type="ARBA" id="ARBA00023118"/>
    </source>
</evidence>